<reference evidence="4 6" key="1">
    <citation type="submission" date="2015-05" db="EMBL/GenBank/DDBJ databases">
        <title>Genome assembly of Archangium gephyra DSM 2261.</title>
        <authorList>
            <person name="Sharma G."/>
            <person name="Subramanian S."/>
        </authorList>
    </citation>
    <scope>NUCLEOTIDE SEQUENCE [LARGE SCALE GENOMIC DNA]</scope>
    <source>
        <strain evidence="4 6">DSM 2261</strain>
    </source>
</reference>
<dbReference type="EMBL" id="CP011509">
    <property type="protein sequence ID" value="AKJ07727.1"/>
    <property type="molecule type" value="Genomic_DNA"/>
</dbReference>
<evidence type="ECO:0000313" key="5">
    <source>
        <dbReference type="EMBL" id="REG29480.1"/>
    </source>
</evidence>
<dbReference type="AlphaFoldDB" id="A0AAC8TIX8"/>
<dbReference type="Proteomes" id="UP000035579">
    <property type="component" value="Chromosome"/>
</dbReference>
<keyword evidence="7" id="KW-1185">Reference proteome</keyword>
<feature type="region of interest" description="Disordered" evidence="2">
    <location>
        <begin position="83"/>
        <end position="108"/>
    </location>
</feature>
<dbReference type="PANTHER" id="PTHR35526">
    <property type="entry name" value="ANTI-SIGMA-F FACTOR RSBW-RELATED"/>
    <property type="match status" value="1"/>
</dbReference>
<reference evidence="5 7" key="2">
    <citation type="submission" date="2018-08" db="EMBL/GenBank/DDBJ databases">
        <title>Genomic Encyclopedia of Archaeal and Bacterial Type Strains, Phase II (KMG-II): from individual species to whole genera.</title>
        <authorList>
            <person name="Goeker M."/>
        </authorList>
    </citation>
    <scope>NUCLEOTIDE SEQUENCE [LARGE SCALE GENOMIC DNA]</scope>
    <source>
        <strain evidence="5 7">DSM 2261</strain>
    </source>
</reference>
<dbReference type="RefSeq" id="WP_053067247.1">
    <property type="nucleotide sequence ID" value="NZ_CP011509.1"/>
</dbReference>
<evidence type="ECO:0000256" key="1">
    <source>
        <dbReference type="ARBA" id="ARBA00022527"/>
    </source>
</evidence>
<keyword evidence="4" id="KW-0808">Transferase</keyword>
<evidence type="ECO:0000259" key="3">
    <source>
        <dbReference type="Pfam" id="PF13581"/>
    </source>
</evidence>
<dbReference type="GO" id="GO:0004674">
    <property type="term" value="F:protein serine/threonine kinase activity"/>
    <property type="evidence" value="ECO:0007669"/>
    <property type="project" value="UniProtKB-KW"/>
</dbReference>
<feature type="domain" description="Histidine kinase/HSP90-like ATPase" evidence="3">
    <location>
        <begin position="13"/>
        <end position="143"/>
    </location>
</feature>
<dbReference type="InterPro" id="IPR036890">
    <property type="entry name" value="HATPase_C_sf"/>
</dbReference>
<sequence>MSDGRAITLRLDSRLENVPLASIAVKAMAGEVGFAQQECERLELCVVEAITNVIQHAYQGAAGHPVTLAVAVTGEELELRLHDDGAPMPDGLLERPEPEETPDESSDIQALAESGRGLFLMRQLAHRIGYHHGPEGNTLVLAWRLPQGRV</sequence>
<dbReference type="InterPro" id="IPR050267">
    <property type="entry name" value="Anti-sigma-factor_SerPK"/>
</dbReference>
<dbReference type="PANTHER" id="PTHR35526:SF3">
    <property type="entry name" value="ANTI-SIGMA-F FACTOR RSBW"/>
    <property type="match status" value="1"/>
</dbReference>
<gene>
    <name evidence="4" type="ORF">AA314_09353</name>
    <name evidence="5" type="ORF">ATI61_107176</name>
</gene>
<accession>A0AAC8TIX8</accession>
<dbReference type="EMBL" id="QUMU01000007">
    <property type="protein sequence ID" value="REG29480.1"/>
    <property type="molecule type" value="Genomic_DNA"/>
</dbReference>
<dbReference type="InterPro" id="IPR003594">
    <property type="entry name" value="HATPase_dom"/>
</dbReference>
<keyword evidence="4" id="KW-0418">Kinase</keyword>
<name>A0AAC8TIX8_9BACT</name>
<dbReference type="Proteomes" id="UP000256345">
    <property type="component" value="Unassembled WGS sequence"/>
</dbReference>
<dbReference type="SUPFAM" id="SSF55874">
    <property type="entry name" value="ATPase domain of HSP90 chaperone/DNA topoisomerase II/histidine kinase"/>
    <property type="match status" value="1"/>
</dbReference>
<dbReference type="Pfam" id="PF13581">
    <property type="entry name" value="HATPase_c_2"/>
    <property type="match status" value="1"/>
</dbReference>
<evidence type="ECO:0000313" key="6">
    <source>
        <dbReference type="Proteomes" id="UP000035579"/>
    </source>
</evidence>
<dbReference type="KEGG" id="age:AA314_09353"/>
<protein>
    <submittedName>
        <fullName evidence="4">Serine-protein kinase RsbW</fullName>
    </submittedName>
    <submittedName>
        <fullName evidence="5">Serine/threonine-protein kinase RsbW</fullName>
    </submittedName>
</protein>
<keyword evidence="1" id="KW-0723">Serine/threonine-protein kinase</keyword>
<evidence type="ECO:0000313" key="7">
    <source>
        <dbReference type="Proteomes" id="UP000256345"/>
    </source>
</evidence>
<evidence type="ECO:0000256" key="2">
    <source>
        <dbReference type="SAM" id="MobiDB-lite"/>
    </source>
</evidence>
<evidence type="ECO:0000313" key="4">
    <source>
        <dbReference type="EMBL" id="AKJ07727.1"/>
    </source>
</evidence>
<dbReference type="Gene3D" id="3.30.565.10">
    <property type="entry name" value="Histidine kinase-like ATPase, C-terminal domain"/>
    <property type="match status" value="1"/>
</dbReference>
<dbReference type="CDD" id="cd16936">
    <property type="entry name" value="HATPase_RsbW-like"/>
    <property type="match status" value="1"/>
</dbReference>
<organism evidence="4 6">
    <name type="scientific">Archangium gephyra</name>
    <dbReference type="NCBI Taxonomy" id="48"/>
    <lineage>
        <taxon>Bacteria</taxon>
        <taxon>Pseudomonadati</taxon>
        <taxon>Myxococcota</taxon>
        <taxon>Myxococcia</taxon>
        <taxon>Myxococcales</taxon>
        <taxon>Cystobacterineae</taxon>
        <taxon>Archangiaceae</taxon>
        <taxon>Archangium</taxon>
    </lineage>
</organism>
<proteinExistence type="predicted"/>